<dbReference type="InterPro" id="IPR027477">
    <property type="entry name" value="Succ_DH/fumarate_Rdtase_cat_sf"/>
</dbReference>
<dbReference type="InterPro" id="IPR036188">
    <property type="entry name" value="FAD/NAD-bd_sf"/>
</dbReference>
<keyword evidence="2" id="KW-0560">Oxidoreductase</keyword>
<evidence type="ECO:0000313" key="5">
    <source>
        <dbReference type="EMBL" id="RDC45873.1"/>
    </source>
</evidence>
<dbReference type="SUPFAM" id="SSF46977">
    <property type="entry name" value="Succinate dehydrogenase/fumarate reductase flavoprotein C-terminal domain"/>
    <property type="match status" value="1"/>
</dbReference>
<evidence type="ECO:0000256" key="2">
    <source>
        <dbReference type="ARBA" id="ARBA00023002"/>
    </source>
</evidence>
<dbReference type="InterPro" id="IPR006311">
    <property type="entry name" value="TAT_signal"/>
</dbReference>
<dbReference type="GO" id="GO:0033765">
    <property type="term" value="F:steroid dehydrogenase activity, acting on the CH-CH group of donors"/>
    <property type="evidence" value="ECO:0007669"/>
    <property type="project" value="UniProtKB-ARBA"/>
</dbReference>
<dbReference type="EMBL" id="PPUT01000006">
    <property type="protein sequence ID" value="RDC45873.1"/>
    <property type="molecule type" value="Genomic_DNA"/>
</dbReference>
<evidence type="ECO:0000259" key="3">
    <source>
        <dbReference type="Pfam" id="PF00890"/>
    </source>
</evidence>
<dbReference type="InterPro" id="IPR003953">
    <property type="entry name" value="FAD-dep_OxRdtase_2_FAD-bd"/>
</dbReference>
<protein>
    <recommendedName>
        <fullName evidence="7">FAD-binding protein</fullName>
    </recommendedName>
</protein>
<dbReference type="PANTHER" id="PTHR11632">
    <property type="entry name" value="SUCCINATE DEHYDROGENASE 2 FLAVOPROTEIN SUBUNIT"/>
    <property type="match status" value="1"/>
</dbReference>
<dbReference type="Pfam" id="PF02910">
    <property type="entry name" value="Succ_DH_flav_C"/>
    <property type="match status" value="1"/>
</dbReference>
<reference evidence="5 6" key="1">
    <citation type="journal article" date="2018" name="Elife">
        <title>Discovery and characterization of a prevalent human gut bacterial enzyme sufficient for the inactivation of a family of plant toxins.</title>
        <authorList>
            <person name="Koppel N."/>
            <person name="Bisanz J.E."/>
            <person name="Pandelia M.E."/>
            <person name="Turnbaugh P.J."/>
            <person name="Balskus E.P."/>
        </authorList>
    </citation>
    <scope>NUCLEOTIDE SEQUENCE [LARGE SCALE GENOMIC DNA]</scope>
    <source>
        <strain evidence="5 6">OB21 GAM 11</strain>
    </source>
</reference>
<proteinExistence type="predicted"/>
<dbReference type="Gene3D" id="3.90.700.10">
    <property type="entry name" value="Succinate dehydrogenase/fumarate reductase flavoprotein, catalytic domain"/>
    <property type="match status" value="1"/>
</dbReference>
<feature type="domain" description="FAD-dependent oxidoreductase 2 FAD-binding" evidence="3">
    <location>
        <begin position="197"/>
        <end position="431"/>
    </location>
</feature>
<evidence type="ECO:0000256" key="1">
    <source>
        <dbReference type="ARBA" id="ARBA00022630"/>
    </source>
</evidence>
<evidence type="ECO:0000259" key="4">
    <source>
        <dbReference type="Pfam" id="PF02910"/>
    </source>
</evidence>
<dbReference type="SUPFAM" id="SSF51905">
    <property type="entry name" value="FAD/NAD(P)-binding domain"/>
    <property type="match status" value="1"/>
</dbReference>
<gene>
    <name evidence="5" type="ORF">C1850_03430</name>
</gene>
<dbReference type="Proteomes" id="UP000253805">
    <property type="component" value="Unassembled WGS sequence"/>
</dbReference>
<dbReference type="PANTHER" id="PTHR11632:SF51">
    <property type="entry name" value="SUCCINATE DEHYDROGENASE [UBIQUINONE] FLAVOPROTEIN SUBUNIT, MITOCHONDRIAL"/>
    <property type="match status" value="1"/>
</dbReference>
<dbReference type="PROSITE" id="PS51318">
    <property type="entry name" value="TAT"/>
    <property type="match status" value="1"/>
</dbReference>
<comment type="caution">
    <text evidence="5">The sequence shown here is derived from an EMBL/GenBank/DDBJ whole genome shotgun (WGS) entry which is preliminary data.</text>
</comment>
<dbReference type="InterPro" id="IPR015939">
    <property type="entry name" value="Fum_Rdtase/Succ_DH_flav-like_C"/>
</dbReference>
<dbReference type="Gene3D" id="3.50.50.60">
    <property type="entry name" value="FAD/NAD(P)-binding domain"/>
    <property type="match status" value="2"/>
</dbReference>
<evidence type="ECO:0008006" key="7">
    <source>
        <dbReference type="Google" id="ProtNLM"/>
    </source>
</evidence>
<feature type="domain" description="Fumarate reductase/succinate dehydrogenase flavoprotein-like C-terminal" evidence="4">
    <location>
        <begin position="500"/>
        <end position="606"/>
    </location>
</feature>
<accession>A0A369P187</accession>
<keyword evidence="1" id="KW-0285">Flavoprotein</keyword>
<dbReference type="Gene3D" id="1.20.58.100">
    <property type="entry name" value="Fumarate reductase/succinate dehydrogenase flavoprotein-like, C-terminal domain"/>
    <property type="match status" value="1"/>
</dbReference>
<sequence length="615" mass="67654">MGSKQGENTPRSMDRRSFFKLGGLTAGAAALTGGMLAGCAPQNPTEMAQTGGENETVAASVPYAVYDTDILLIGGGFGASFAMQEACKAGKNMLVIDKAPYGFGGAFGMSFDIMQTWVPGAYYETEEEVPVATKIRNDSLYRKTGVQNEVELNPDVVVANWGEILSARNEDGTPFYIYDFPTTRGFEHSMTRHWSDYFRSKDYVTVHDRTMITDLIIEDGRCLGAVGLHLPTGEYRVYRAKVTLSATGGCTQFYGWNSTSATTNNVLDNTADVEMALLRHGGKIANAEFGSYDMMGAFPRSFTASEGSMVGADSVHSGDLMDSEGTYLKDYSEIAEKEYLTTQSGVMQAVDVVVRAGKGSENGGVYLDCKQESLSTMRWMYQRNAQLLKEKFGYDFTAQPTEVVPEMYEHGGEPITDDNAMCVDAEGLFCVRANAGSEGGMMNITNRRMGRYAMKRALEYLAAYEEPASVTYEGVAAEIARLEDLRTRTVDDPLRPITVRRNIQYACAEAARPVRPTDVLEMAKAELDRIMAEDIPRMACADDSLVQNADWKDAIEVVNLLDIARLTVEASLAREESRDAFIRPDFPETDDENWKCALAYTRAEDGSLSCEKIAY</sequence>
<dbReference type="RefSeq" id="WP_114548599.1">
    <property type="nucleotide sequence ID" value="NZ_PPUT01000006.1"/>
</dbReference>
<evidence type="ECO:0000313" key="6">
    <source>
        <dbReference type="Proteomes" id="UP000253805"/>
    </source>
</evidence>
<dbReference type="AlphaFoldDB" id="A0A369P187"/>
<dbReference type="Pfam" id="PF00890">
    <property type="entry name" value="FAD_binding_2"/>
    <property type="match status" value="1"/>
</dbReference>
<dbReference type="InterPro" id="IPR030664">
    <property type="entry name" value="SdhA/FrdA/AprA"/>
</dbReference>
<name>A0A369P187_9ACTN</name>
<organism evidence="5 6">
    <name type="scientific">Adlercreutzia equolifaciens subsp. celatus</name>
    <dbReference type="NCBI Taxonomy" id="394340"/>
    <lineage>
        <taxon>Bacteria</taxon>
        <taxon>Bacillati</taxon>
        <taxon>Actinomycetota</taxon>
        <taxon>Coriobacteriia</taxon>
        <taxon>Eggerthellales</taxon>
        <taxon>Eggerthellaceae</taxon>
        <taxon>Adlercreutzia</taxon>
    </lineage>
</organism>
<dbReference type="InterPro" id="IPR037099">
    <property type="entry name" value="Fum_R/Succ_DH_flav-like_C_sf"/>
</dbReference>